<dbReference type="Proteomes" id="UP000441333">
    <property type="component" value="Unassembled WGS sequence"/>
</dbReference>
<feature type="transmembrane region" description="Helical" evidence="1">
    <location>
        <begin position="47"/>
        <end position="67"/>
    </location>
</feature>
<evidence type="ECO:0000313" key="2">
    <source>
        <dbReference type="EMBL" id="KAB1069097.1"/>
    </source>
</evidence>
<keyword evidence="1" id="KW-0812">Transmembrane</keyword>
<keyword evidence="1" id="KW-0472">Membrane</keyword>
<gene>
    <name evidence="2" type="ORF">F6U93_04910</name>
</gene>
<evidence type="ECO:0008006" key="4">
    <source>
        <dbReference type="Google" id="ProtNLM"/>
    </source>
</evidence>
<dbReference type="EMBL" id="WAAT01000028">
    <property type="protein sequence ID" value="KAB1069097.1"/>
    <property type="molecule type" value="Genomic_DNA"/>
</dbReference>
<comment type="caution">
    <text evidence="2">The sequence shown here is derived from an EMBL/GenBank/DDBJ whole genome shotgun (WGS) entry which is preliminary data.</text>
</comment>
<sequence length="81" mass="8936">MKLNEKTTERLAEELRALKVVNSVLIGLLSILFMVTVYGLLKKNDTGVFSALIVVPIASSLIVLSSFGKMKKIKAELESRK</sequence>
<keyword evidence="1" id="KW-1133">Transmembrane helix</keyword>
<name>A0A6N6MLE8_9FLAO</name>
<evidence type="ECO:0000313" key="3">
    <source>
        <dbReference type="Proteomes" id="UP000441333"/>
    </source>
</evidence>
<dbReference type="RefSeq" id="WP_150937411.1">
    <property type="nucleotide sequence ID" value="NZ_WAAT01000028.1"/>
</dbReference>
<dbReference type="AlphaFoldDB" id="A0A6N6MLE8"/>
<accession>A0A6N6MLE8</accession>
<proteinExistence type="predicted"/>
<protein>
    <recommendedName>
        <fullName evidence="4">Redox-active disulfide protein 2</fullName>
    </recommendedName>
</protein>
<organism evidence="2 3">
    <name type="scientific">Pseudotamlana haliotis</name>
    <dbReference type="NCBI Taxonomy" id="2614804"/>
    <lineage>
        <taxon>Bacteria</taxon>
        <taxon>Pseudomonadati</taxon>
        <taxon>Bacteroidota</taxon>
        <taxon>Flavobacteriia</taxon>
        <taxon>Flavobacteriales</taxon>
        <taxon>Flavobacteriaceae</taxon>
        <taxon>Pseudotamlana</taxon>
    </lineage>
</organism>
<feature type="transmembrane region" description="Helical" evidence="1">
    <location>
        <begin position="20"/>
        <end position="41"/>
    </location>
</feature>
<evidence type="ECO:0000256" key="1">
    <source>
        <dbReference type="SAM" id="Phobius"/>
    </source>
</evidence>
<reference evidence="2 3" key="1">
    <citation type="submission" date="2019-09" db="EMBL/GenBank/DDBJ databases">
        <authorList>
            <person name="Cao W.R."/>
        </authorList>
    </citation>
    <scope>NUCLEOTIDE SEQUENCE [LARGE SCALE GENOMIC DNA]</scope>
    <source>
        <strain evidence="2 3">B1N29</strain>
    </source>
</reference>
<keyword evidence="3" id="KW-1185">Reference proteome</keyword>